<evidence type="ECO:0000256" key="1">
    <source>
        <dbReference type="ARBA" id="ARBA00009928"/>
    </source>
</evidence>
<evidence type="ECO:0000256" key="5">
    <source>
        <dbReference type="ARBA" id="ARBA00023101"/>
    </source>
</evidence>
<protein>
    <recommendedName>
        <fullName evidence="2">tyrosinase</fullName>
        <ecNumber evidence="2">1.14.18.1</ecNumber>
    </recommendedName>
</protein>
<name>A0A553I9B8_9PEZI</name>
<comment type="catalytic activity">
    <reaction evidence="6">
        <text>2 L-dopa + O2 = 2 L-dopaquinone + 2 H2O</text>
        <dbReference type="Rhea" id="RHEA:34287"/>
        <dbReference type="ChEBI" id="CHEBI:15377"/>
        <dbReference type="ChEBI" id="CHEBI:15379"/>
        <dbReference type="ChEBI" id="CHEBI:57504"/>
        <dbReference type="ChEBI" id="CHEBI:57924"/>
        <dbReference type="EC" id="1.14.18.1"/>
    </reaction>
</comment>
<reference evidence="11" key="1">
    <citation type="submission" date="2019-06" db="EMBL/GenBank/DDBJ databases">
        <title>Draft genome sequence of the griseofulvin-producing fungus Xylaria cubensis strain G536.</title>
        <authorList>
            <person name="Mead M.E."/>
            <person name="Raja H.A."/>
            <person name="Steenwyk J.L."/>
            <person name="Knowles S.L."/>
            <person name="Oberlies N.H."/>
            <person name="Rokas A."/>
        </authorList>
    </citation>
    <scope>NUCLEOTIDE SEQUENCE [LARGE SCALE GENOMIC DNA]</scope>
    <source>
        <strain evidence="11">G536</strain>
    </source>
</reference>
<dbReference type="PANTHER" id="PTHR11474:SF76">
    <property type="entry name" value="SHKT DOMAIN-CONTAINING PROTEIN"/>
    <property type="match status" value="1"/>
</dbReference>
<evidence type="ECO:0000313" key="11">
    <source>
        <dbReference type="Proteomes" id="UP000319160"/>
    </source>
</evidence>
<dbReference type="EC" id="1.14.18.1" evidence="2"/>
<dbReference type="OrthoDB" id="6132182at2759"/>
<dbReference type="STRING" id="2512241.A0A553I9B8"/>
<dbReference type="PROSITE" id="PS00497">
    <property type="entry name" value="TYROSINASE_1"/>
    <property type="match status" value="1"/>
</dbReference>
<evidence type="ECO:0000256" key="4">
    <source>
        <dbReference type="ARBA" id="ARBA00023008"/>
    </source>
</evidence>
<evidence type="ECO:0000256" key="2">
    <source>
        <dbReference type="ARBA" id="ARBA00011906"/>
    </source>
</evidence>
<dbReference type="InterPro" id="IPR008922">
    <property type="entry name" value="Di-copper_centre_dom_sf"/>
</dbReference>
<feature type="domain" description="Tyrosinase copper-binding" evidence="8">
    <location>
        <begin position="75"/>
        <end position="92"/>
    </location>
</feature>
<dbReference type="EMBL" id="VFLP01000008">
    <property type="protein sequence ID" value="TRX96804.1"/>
    <property type="molecule type" value="Genomic_DNA"/>
</dbReference>
<dbReference type="GO" id="GO:0042438">
    <property type="term" value="P:melanin biosynthetic process"/>
    <property type="evidence" value="ECO:0007669"/>
    <property type="project" value="UniProtKB-KW"/>
</dbReference>
<dbReference type="PANTHER" id="PTHR11474">
    <property type="entry name" value="TYROSINASE FAMILY MEMBER"/>
    <property type="match status" value="1"/>
</dbReference>
<accession>A0A553I9B8</accession>
<keyword evidence="3" id="KW-0479">Metal-binding</keyword>
<sequence length="534" mass="59725">MTTPRIRYSLQYVQHLYDSREDRTVLENLVRAWRGIQKLPYYHPNSFFSIASFHGEPFRGPGVTEANWWGGYCNHGNILFPTWHRAYLLRLESALRSVPGCENVTLPFWDEAADTAQPIPTILTSPNFELDGDSSNPLYSYALQEALIENVAGADSRYTKPAGYETVRYPLSGLVGTEKDRTQTQVHNESYPDAEKNVDILNQNVSAWLTGTVHITPDGDKTPYPDTTSVLARYKLCLEAPNYTVFSNTTSQTYHSKNKDPGDLQYVVSLESPHNAIHLAVGGFYQKGEDGLNANPIVGANGDMGDNETASFDPIFYFHHAFIDYTFWKWQQFHHKTAAGSLNIIDGYPGTIIPEGEGIPYLAPGTKLSMNTPLYPFRKSDQTYYSSDDVVDIETQLGYTYGPGSLDLPLFAPVGRLHEIQAQVDSFKRVRNVNRADYPGSFVIRTFVEDHKGNKIEIGRDAILSRRNIAGCANCQNKLNVESIIPIYKGLEAALRGPKHDMELKYWAEIQTHDSLGGGLRDAPRGGGPIVEDL</sequence>
<evidence type="ECO:0000256" key="6">
    <source>
        <dbReference type="ARBA" id="ARBA00048233"/>
    </source>
</evidence>
<evidence type="ECO:0000256" key="3">
    <source>
        <dbReference type="ARBA" id="ARBA00022723"/>
    </source>
</evidence>
<organism evidence="10 11">
    <name type="scientific">Xylaria flabelliformis</name>
    <dbReference type="NCBI Taxonomy" id="2512241"/>
    <lineage>
        <taxon>Eukaryota</taxon>
        <taxon>Fungi</taxon>
        <taxon>Dikarya</taxon>
        <taxon>Ascomycota</taxon>
        <taxon>Pezizomycotina</taxon>
        <taxon>Sordariomycetes</taxon>
        <taxon>Xylariomycetidae</taxon>
        <taxon>Xylariales</taxon>
        <taxon>Xylariaceae</taxon>
        <taxon>Xylaria</taxon>
    </lineage>
</organism>
<comment type="caution">
    <text evidence="10">The sequence shown here is derived from an EMBL/GenBank/DDBJ whole genome shotgun (WGS) entry which is preliminary data.</text>
</comment>
<comment type="catalytic activity">
    <reaction evidence="7">
        <text>L-tyrosine + O2 = L-dopaquinone + H2O</text>
        <dbReference type="Rhea" id="RHEA:18117"/>
        <dbReference type="ChEBI" id="CHEBI:15377"/>
        <dbReference type="ChEBI" id="CHEBI:15379"/>
        <dbReference type="ChEBI" id="CHEBI:57924"/>
        <dbReference type="ChEBI" id="CHEBI:58315"/>
        <dbReference type="EC" id="1.14.18.1"/>
    </reaction>
</comment>
<evidence type="ECO:0000313" key="10">
    <source>
        <dbReference type="EMBL" id="TRX96804.1"/>
    </source>
</evidence>
<comment type="similarity">
    <text evidence="1">Belongs to the tyrosinase family.</text>
</comment>
<dbReference type="Pfam" id="PF00264">
    <property type="entry name" value="Tyrosinase"/>
    <property type="match status" value="1"/>
</dbReference>
<dbReference type="Gene3D" id="1.10.1280.10">
    <property type="entry name" value="Di-copper center containing domain from catechol oxidase"/>
    <property type="match status" value="1"/>
</dbReference>
<dbReference type="Proteomes" id="UP000319160">
    <property type="component" value="Unassembled WGS sequence"/>
</dbReference>
<dbReference type="SUPFAM" id="SSF48056">
    <property type="entry name" value="Di-copper centre-containing domain"/>
    <property type="match status" value="1"/>
</dbReference>
<dbReference type="AlphaFoldDB" id="A0A553I9B8"/>
<evidence type="ECO:0000259" key="9">
    <source>
        <dbReference type="PROSITE" id="PS00498"/>
    </source>
</evidence>
<evidence type="ECO:0000256" key="7">
    <source>
        <dbReference type="ARBA" id="ARBA00048881"/>
    </source>
</evidence>
<feature type="domain" description="Tyrosinase copper-binding" evidence="9">
    <location>
        <begin position="313"/>
        <end position="324"/>
    </location>
</feature>
<dbReference type="InterPro" id="IPR050316">
    <property type="entry name" value="Tyrosinase/Hemocyanin"/>
</dbReference>
<dbReference type="PRINTS" id="PR00092">
    <property type="entry name" value="TYROSINASE"/>
</dbReference>
<keyword evidence="5" id="KW-0470">Melanin biosynthesis</keyword>
<keyword evidence="4" id="KW-0186">Copper</keyword>
<dbReference type="PROSITE" id="PS00498">
    <property type="entry name" value="TYROSINASE_2"/>
    <property type="match status" value="1"/>
</dbReference>
<keyword evidence="11" id="KW-1185">Reference proteome</keyword>
<dbReference type="InterPro" id="IPR002227">
    <property type="entry name" value="Tyrosinase_Cu-bd"/>
</dbReference>
<proteinExistence type="inferred from homology"/>
<gene>
    <name evidence="10" type="ORF">FHL15_002110</name>
</gene>
<evidence type="ECO:0000259" key="8">
    <source>
        <dbReference type="PROSITE" id="PS00497"/>
    </source>
</evidence>
<dbReference type="GO" id="GO:0004503">
    <property type="term" value="F:tyrosinase activity"/>
    <property type="evidence" value="ECO:0007669"/>
    <property type="project" value="UniProtKB-EC"/>
</dbReference>
<dbReference type="GO" id="GO:0046872">
    <property type="term" value="F:metal ion binding"/>
    <property type="evidence" value="ECO:0007669"/>
    <property type="project" value="UniProtKB-KW"/>
</dbReference>